<gene>
    <name evidence="2" type="ORF">HF526_26025</name>
</gene>
<dbReference type="CDD" id="cd14797">
    <property type="entry name" value="DUF302"/>
    <property type="match status" value="2"/>
</dbReference>
<dbReference type="Pfam" id="PF03625">
    <property type="entry name" value="DUF302"/>
    <property type="match status" value="2"/>
</dbReference>
<dbReference type="SUPFAM" id="SSF103247">
    <property type="entry name" value="TT1751-like"/>
    <property type="match status" value="2"/>
</dbReference>
<dbReference type="RefSeq" id="WP_169384200.1">
    <property type="nucleotide sequence ID" value="NZ_JAAXLA010000063.1"/>
</dbReference>
<evidence type="ECO:0000259" key="1">
    <source>
        <dbReference type="Pfam" id="PF03625"/>
    </source>
</evidence>
<dbReference type="Gene3D" id="3.30.310.70">
    <property type="entry name" value="TT1751-like domain"/>
    <property type="match status" value="2"/>
</dbReference>
<dbReference type="PANTHER" id="PTHR38342:SF2">
    <property type="entry name" value="INNER MEMBRANE OR EXPORTED"/>
    <property type="match status" value="1"/>
</dbReference>
<proteinExistence type="predicted"/>
<dbReference type="EMBL" id="JAAXLA010000063">
    <property type="protein sequence ID" value="NMI00737.1"/>
    <property type="molecule type" value="Genomic_DNA"/>
</dbReference>
<feature type="domain" description="DUF302" evidence="1">
    <location>
        <begin position="76"/>
        <end position="136"/>
    </location>
</feature>
<comment type="caution">
    <text evidence="2">The sequence shown here is derived from an EMBL/GenBank/DDBJ whole genome shotgun (WGS) entry which is preliminary data.</text>
</comment>
<sequence>MPAPHRALATVVALALVLAGCGDPGRAQGPLADGQPSLPGQAPGTVVLTGTGDAGQVVQRLQDAVTANSGTVATVVDHTAQARAAGVELAASTLVIGGPPAAQVPLLLADQRAGANLPQRYLVRQEPGGPVTVTYNGATYIAAVSGVTDAAARTALRDTSAAVAAQATGDASDQISAPLIGVTPADFLLTVFGSADVPATVARLRRAADAGPSRVAASIDMAAGSDRFGPAIRPTSVVFVSNAEAEAPLLRAAPTMGLELPMPYVVWVDDQARTQIGHPDIRKLAQRHGIAPTDPAVTRILADSERLARIAAGLQQQ</sequence>
<keyword evidence="3" id="KW-1185">Reference proteome</keyword>
<evidence type="ECO:0000313" key="3">
    <source>
        <dbReference type="Proteomes" id="UP000820669"/>
    </source>
</evidence>
<accession>A0ABX1SGP8</accession>
<evidence type="ECO:0000313" key="2">
    <source>
        <dbReference type="EMBL" id="NMI00737.1"/>
    </source>
</evidence>
<protein>
    <submittedName>
        <fullName evidence="2">DUF302 domain-containing protein</fullName>
    </submittedName>
</protein>
<feature type="domain" description="DUF302" evidence="1">
    <location>
        <begin position="219"/>
        <end position="280"/>
    </location>
</feature>
<dbReference type="PROSITE" id="PS51257">
    <property type="entry name" value="PROKAR_LIPOPROTEIN"/>
    <property type="match status" value="1"/>
</dbReference>
<dbReference type="Proteomes" id="UP000820669">
    <property type="component" value="Unassembled WGS sequence"/>
</dbReference>
<reference evidence="2 3" key="1">
    <citation type="submission" date="2020-04" db="EMBL/GenBank/DDBJ databases">
        <authorList>
            <person name="Klaysubun C."/>
            <person name="Duangmal K."/>
            <person name="Lipun K."/>
        </authorList>
    </citation>
    <scope>NUCLEOTIDE SEQUENCE [LARGE SCALE GENOMIC DNA]</scope>
    <source>
        <strain evidence="2 3">K10HN5</strain>
    </source>
</reference>
<dbReference type="InterPro" id="IPR005180">
    <property type="entry name" value="DUF302"/>
</dbReference>
<organism evidence="2 3">
    <name type="scientific">Pseudonocardia acidicola</name>
    <dbReference type="NCBI Taxonomy" id="2724939"/>
    <lineage>
        <taxon>Bacteria</taxon>
        <taxon>Bacillati</taxon>
        <taxon>Actinomycetota</taxon>
        <taxon>Actinomycetes</taxon>
        <taxon>Pseudonocardiales</taxon>
        <taxon>Pseudonocardiaceae</taxon>
        <taxon>Pseudonocardia</taxon>
    </lineage>
</organism>
<dbReference type="InterPro" id="IPR035923">
    <property type="entry name" value="TT1751-like_sf"/>
</dbReference>
<dbReference type="PANTHER" id="PTHR38342">
    <property type="entry name" value="SLR5037 PROTEIN"/>
    <property type="match status" value="1"/>
</dbReference>
<name>A0ABX1SGP8_9PSEU</name>